<proteinExistence type="predicted"/>
<dbReference type="AlphaFoldDB" id="J9D5U3"/>
<sequence>MEILIQIAYQKSHHLKFHTQTMLVENKFKIYKYVRIKMHRYRKNKNKNRMITIFNKSEGTTIPLYHIFSISHINTFLNRSMDYGAFYKYYIRNVFIFENRKILRKFRLYIFLICEEFLFSKFFLKYLQNLQI</sequence>
<reference evidence="1 2" key="1">
    <citation type="submission" date="2011-08" db="EMBL/GenBank/DDBJ databases">
        <authorList>
            <person name="Liu Z.J."/>
            <person name="Shi F.L."/>
            <person name="Lu J.Q."/>
            <person name="Li M."/>
            <person name="Wang Z.L."/>
        </authorList>
    </citation>
    <scope>NUCLEOTIDE SEQUENCE [LARGE SCALE GENOMIC DNA]</scope>
    <source>
        <strain evidence="1 2">USNM 41457</strain>
    </source>
</reference>
<dbReference type="VEuPathDB" id="MicrosporidiaDB:EDEG_02484"/>
<dbReference type="InParanoid" id="J9D5U3"/>
<evidence type="ECO:0000313" key="2">
    <source>
        <dbReference type="Proteomes" id="UP000003163"/>
    </source>
</evidence>
<dbReference type="Proteomes" id="UP000003163">
    <property type="component" value="Unassembled WGS sequence"/>
</dbReference>
<comment type="caution">
    <text evidence="1">The sequence shown here is derived from an EMBL/GenBank/DDBJ whole genome shotgun (WGS) entry which is preliminary data.</text>
</comment>
<name>J9D5U3_EDHAE</name>
<accession>J9D5U3</accession>
<organism evidence="1 2">
    <name type="scientific">Edhazardia aedis (strain USNM 41457)</name>
    <name type="common">Microsporidian parasite</name>
    <dbReference type="NCBI Taxonomy" id="1003232"/>
    <lineage>
        <taxon>Eukaryota</taxon>
        <taxon>Fungi</taxon>
        <taxon>Fungi incertae sedis</taxon>
        <taxon>Microsporidia</taxon>
        <taxon>Edhazardia</taxon>
    </lineage>
</organism>
<gene>
    <name evidence="1" type="ORF">EDEG_02484</name>
</gene>
<dbReference type="EMBL" id="AFBI03000044">
    <property type="protein sequence ID" value="EJW03146.1"/>
    <property type="molecule type" value="Genomic_DNA"/>
</dbReference>
<keyword evidence="2" id="KW-1185">Reference proteome</keyword>
<reference evidence="2" key="2">
    <citation type="submission" date="2015-07" db="EMBL/GenBank/DDBJ databases">
        <title>Contrasting host-pathogen interactions and genome evolution in two generalist and specialist microsporidian pathogens of mosquitoes.</title>
        <authorList>
            <consortium name="The Broad Institute Genomics Platform"/>
            <consortium name="The Broad Institute Genome Sequencing Center for Infectious Disease"/>
            <person name="Cuomo C.A."/>
            <person name="Sanscrainte N.D."/>
            <person name="Goldberg J.M."/>
            <person name="Heiman D."/>
            <person name="Young S."/>
            <person name="Zeng Q."/>
            <person name="Becnel J.J."/>
            <person name="Birren B.W."/>
        </authorList>
    </citation>
    <scope>NUCLEOTIDE SEQUENCE [LARGE SCALE GENOMIC DNA]</scope>
    <source>
        <strain evidence="2">USNM 41457</strain>
    </source>
</reference>
<evidence type="ECO:0000313" key="1">
    <source>
        <dbReference type="EMBL" id="EJW03146.1"/>
    </source>
</evidence>
<protein>
    <submittedName>
        <fullName evidence="1">Uncharacterized protein</fullName>
    </submittedName>
</protein>
<dbReference type="HOGENOM" id="CLU_1917038_0_0_1"/>